<accession>A0AAD9IWY8</accession>
<dbReference type="PANTHER" id="PTHR24183:SF1">
    <property type="entry name" value="FIBRONECTIN TYPE 3 AND ANKYRIN REPEAT DOMAINS PROTEIN 1"/>
    <property type="match status" value="1"/>
</dbReference>
<evidence type="ECO:0000313" key="4">
    <source>
        <dbReference type="EMBL" id="KAK2142501.1"/>
    </source>
</evidence>
<dbReference type="InterPro" id="IPR003961">
    <property type="entry name" value="FN3_dom"/>
</dbReference>
<dbReference type="InterPro" id="IPR036770">
    <property type="entry name" value="Ankyrin_rpt-contain_sf"/>
</dbReference>
<feature type="repeat" description="ANK" evidence="1">
    <location>
        <begin position="191"/>
        <end position="223"/>
    </location>
</feature>
<protein>
    <recommendedName>
        <fullName evidence="3">Fibronectin type-III domain-containing protein</fullName>
    </recommendedName>
</protein>
<dbReference type="AlphaFoldDB" id="A0AAD9IWY8"/>
<dbReference type="CDD" id="cd00063">
    <property type="entry name" value="FN3"/>
    <property type="match status" value="1"/>
</dbReference>
<feature type="region of interest" description="Disordered" evidence="2">
    <location>
        <begin position="1"/>
        <end position="28"/>
    </location>
</feature>
<evidence type="ECO:0000256" key="1">
    <source>
        <dbReference type="PROSITE-ProRule" id="PRU00023"/>
    </source>
</evidence>
<dbReference type="PANTHER" id="PTHR24183">
    <property type="entry name" value="FIBRONECTIN TYPE 3 AND ANKYRIN REPEAT DOMAINS PROTEIN 1"/>
    <property type="match status" value="1"/>
</dbReference>
<comment type="caution">
    <text evidence="4">The sequence shown here is derived from an EMBL/GenBank/DDBJ whole genome shotgun (WGS) entry which is preliminary data.</text>
</comment>
<feature type="repeat" description="ANK" evidence="1">
    <location>
        <begin position="122"/>
        <end position="157"/>
    </location>
</feature>
<feature type="repeat" description="ANK" evidence="1">
    <location>
        <begin position="158"/>
        <end position="190"/>
    </location>
</feature>
<dbReference type="GO" id="GO:0005634">
    <property type="term" value="C:nucleus"/>
    <property type="evidence" value="ECO:0007669"/>
    <property type="project" value="TreeGrafter"/>
</dbReference>
<organism evidence="4 5">
    <name type="scientific">Paralvinella palmiformis</name>
    <dbReference type="NCBI Taxonomy" id="53620"/>
    <lineage>
        <taxon>Eukaryota</taxon>
        <taxon>Metazoa</taxon>
        <taxon>Spiralia</taxon>
        <taxon>Lophotrochozoa</taxon>
        <taxon>Annelida</taxon>
        <taxon>Polychaeta</taxon>
        <taxon>Sedentaria</taxon>
        <taxon>Canalipalpata</taxon>
        <taxon>Terebellida</taxon>
        <taxon>Terebelliformia</taxon>
        <taxon>Alvinellidae</taxon>
        <taxon>Paralvinella</taxon>
    </lineage>
</organism>
<dbReference type="InterPro" id="IPR013783">
    <property type="entry name" value="Ig-like_fold"/>
</dbReference>
<dbReference type="Pfam" id="PF13857">
    <property type="entry name" value="Ank_5"/>
    <property type="match status" value="1"/>
</dbReference>
<dbReference type="EMBL" id="JAODUP010000947">
    <property type="protein sequence ID" value="KAK2142501.1"/>
    <property type="molecule type" value="Genomic_DNA"/>
</dbReference>
<reference evidence="4" key="1">
    <citation type="journal article" date="2023" name="Mol. Biol. Evol.">
        <title>Third-Generation Sequencing Reveals the Adaptive Role of the Epigenome in Three Deep-Sea Polychaetes.</title>
        <authorList>
            <person name="Perez M."/>
            <person name="Aroh O."/>
            <person name="Sun Y."/>
            <person name="Lan Y."/>
            <person name="Juniper S.K."/>
            <person name="Young C.R."/>
            <person name="Angers B."/>
            <person name="Qian P.Y."/>
        </authorList>
    </citation>
    <scope>NUCLEOTIDE SEQUENCE</scope>
    <source>
        <strain evidence="4">P08H-3</strain>
    </source>
</reference>
<proteinExistence type="predicted"/>
<gene>
    <name evidence="4" type="ORF">LSH36_947g01017</name>
</gene>
<feature type="domain" description="Fibronectin type-III" evidence="3">
    <location>
        <begin position="21"/>
        <end position="116"/>
    </location>
</feature>
<dbReference type="PROSITE" id="PS50853">
    <property type="entry name" value="FN3"/>
    <property type="match status" value="1"/>
</dbReference>
<dbReference type="Gene3D" id="2.60.40.10">
    <property type="entry name" value="Immunoglobulins"/>
    <property type="match status" value="1"/>
</dbReference>
<dbReference type="SUPFAM" id="SSF49265">
    <property type="entry name" value="Fibronectin type III"/>
    <property type="match status" value="1"/>
</dbReference>
<dbReference type="SMART" id="SM00060">
    <property type="entry name" value="FN3"/>
    <property type="match status" value="1"/>
</dbReference>
<keyword evidence="5" id="KW-1185">Reference proteome</keyword>
<dbReference type="Pfam" id="PF00041">
    <property type="entry name" value="fn3"/>
    <property type="match status" value="1"/>
</dbReference>
<feature type="compositionally biased region" description="Basic and acidic residues" evidence="2">
    <location>
        <begin position="1"/>
        <end position="11"/>
    </location>
</feature>
<dbReference type="Gene3D" id="1.25.40.20">
    <property type="entry name" value="Ankyrin repeat-containing domain"/>
    <property type="match status" value="1"/>
</dbReference>
<evidence type="ECO:0000256" key="2">
    <source>
        <dbReference type="SAM" id="MobiDB-lite"/>
    </source>
</evidence>
<dbReference type="SUPFAM" id="SSF48403">
    <property type="entry name" value="Ankyrin repeat"/>
    <property type="match status" value="1"/>
</dbReference>
<dbReference type="Proteomes" id="UP001208570">
    <property type="component" value="Unassembled WGS sequence"/>
</dbReference>
<dbReference type="PROSITE" id="PS50297">
    <property type="entry name" value="ANK_REP_REGION"/>
    <property type="match status" value="2"/>
</dbReference>
<keyword evidence="1" id="KW-0040">ANK repeat</keyword>
<dbReference type="PRINTS" id="PR01415">
    <property type="entry name" value="ANKYRIN"/>
</dbReference>
<dbReference type="InterPro" id="IPR036116">
    <property type="entry name" value="FN3_sf"/>
</dbReference>
<dbReference type="PROSITE" id="PS50088">
    <property type="entry name" value="ANK_REPEAT"/>
    <property type="match status" value="4"/>
</dbReference>
<evidence type="ECO:0000313" key="5">
    <source>
        <dbReference type="Proteomes" id="UP001208570"/>
    </source>
</evidence>
<feature type="repeat" description="ANK" evidence="1">
    <location>
        <begin position="259"/>
        <end position="291"/>
    </location>
</feature>
<sequence>MSDKNVDHSDSNGKISQGPERPPPPIVGKVTHHSVELYWEEALAKAQKNSKSRIKISVQEADRIGAWGNIFIGYAKRYIVVNLEKRTTYTYRLRFMNADGNSEWSPSVSVTTTDEPITGEHIHRAVNQSNTKLLEEVLSRIMEILLDHGADVNFQNEAGKTPLMLAAYEGQRDAVKELLARGAKLEMRDRGGSTSLHWGVLCPNLNMIDDLLDSGADTLAVDYNGWSALMRIAAVGGNRHAAEKLLRHTQQLIDVRDKDGKTALMTSVVNGHMELVHLLLEKGADISIKNEYGKTAYDMAISMEKRRVVKVLEEYMDAKGIKRYT</sequence>
<name>A0AAD9IWY8_9ANNE</name>
<dbReference type="Pfam" id="PF12796">
    <property type="entry name" value="Ank_2"/>
    <property type="match status" value="1"/>
</dbReference>
<evidence type="ECO:0000259" key="3">
    <source>
        <dbReference type="PROSITE" id="PS50853"/>
    </source>
</evidence>
<dbReference type="SMART" id="SM00248">
    <property type="entry name" value="ANK"/>
    <property type="match status" value="5"/>
</dbReference>
<dbReference type="GO" id="GO:0042981">
    <property type="term" value="P:regulation of apoptotic process"/>
    <property type="evidence" value="ECO:0007669"/>
    <property type="project" value="TreeGrafter"/>
</dbReference>
<dbReference type="InterPro" id="IPR002110">
    <property type="entry name" value="Ankyrin_rpt"/>
</dbReference>